<accession>A0ABZ2YG03</accession>
<keyword evidence="4" id="KW-1185">Reference proteome</keyword>
<name>A0ABZ2YG03_9BACT</name>
<evidence type="ECO:0000256" key="1">
    <source>
        <dbReference type="ARBA" id="ARBA00022679"/>
    </source>
</evidence>
<proteinExistence type="predicted"/>
<dbReference type="Pfam" id="PF13692">
    <property type="entry name" value="Glyco_trans_1_4"/>
    <property type="match status" value="1"/>
</dbReference>
<dbReference type="CDD" id="cd03801">
    <property type="entry name" value="GT4_PimA-like"/>
    <property type="match status" value="1"/>
</dbReference>
<dbReference type="EMBL" id="CP149822">
    <property type="protein sequence ID" value="WZN38835.1"/>
    <property type="molecule type" value="Genomic_DNA"/>
</dbReference>
<dbReference type="InterPro" id="IPR028098">
    <property type="entry name" value="Glyco_trans_4-like_N"/>
</dbReference>
<dbReference type="Pfam" id="PF13439">
    <property type="entry name" value="Glyco_transf_4"/>
    <property type="match status" value="1"/>
</dbReference>
<keyword evidence="3" id="KW-0328">Glycosyltransferase</keyword>
<dbReference type="RefSeq" id="WP_341833848.1">
    <property type="nucleotide sequence ID" value="NZ_CP149822.1"/>
</dbReference>
<dbReference type="EC" id="2.4.-.-" evidence="3"/>
<dbReference type="Proteomes" id="UP001485459">
    <property type="component" value="Chromosome"/>
</dbReference>
<gene>
    <name evidence="3" type="ORF">WJU16_12560</name>
</gene>
<feature type="domain" description="Glycosyltransferase subfamily 4-like N-terminal" evidence="2">
    <location>
        <begin position="23"/>
        <end position="197"/>
    </location>
</feature>
<sequence length="379" mass="43396">MNIIFFTNISTFPYNGGEKLRSYYLLKALSDLGHTVHAVIRNEEEADLTRYPLPNVAFHIHPKKPLAVTERLTGSHYFTKSAAVLALFEQICREHKIDAAVLDYGYVGHYIGFFRRRGIRVVLGTHNAQPEISRQLPARSLLQKIRKLQLVTLEQWHERSYFSRADAVLVVSHHDLDYHRRFIDQKKLFLVPNFLDETEYAVKAPRQQRLLVMTANFSVYQNLEGLRWFVNEVWNPQLAGKFRLQLVGRGSREALQQITGATEWENIVALGRVDDVKQYIASAEGVVIPLLHGSGTRLKCLEAMALNTPIIATPRGVEGVLSHHFILADTAAEFREALLRFEGSPQRGDALRADFMKEYSASVNRRRLEEAIHFARHDQ</sequence>
<dbReference type="GO" id="GO:0016757">
    <property type="term" value="F:glycosyltransferase activity"/>
    <property type="evidence" value="ECO:0007669"/>
    <property type="project" value="UniProtKB-KW"/>
</dbReference>
<dbReference type="SUPFAM" id="SSF53756">
    <property type="entry name" value="UDP-Glycosyltransferase/glycogen phosphorylase"/>
    <property type="match status" value="1"/>
</dbReference>
<dbReference type="PANTHER" id="PTHR46401">
    <property type="entry name" value="GLYCOSYLTRANSFERASE WBBK-RELATED"/>
    <property type="match status" value="1"/>
</dbReference>
<dbReference type="PANTHER" id="PTHR46401:SF2">
    <property type="entry name" value="GLYCOSYLTRANSFERASE WBBK-RELATED"/>
    <property type="match status" value="1"/>
</dbReference>
<protein>
    <submittedName>
        <fullName evidence="3">Glycosyltransferase family 4 protein</fullName>
        <ecNumber evidence="3">2.4.-.-</ecNumber>
    </submittedName>
</protein>
<reference evidence="4" key="1">
    <citation type="submission" date="2024-03" db="EMBL/GenBank/DDBJ databases">
        <title>Chitinophaga horti sp. nov., isolated from garden soil.</title>
        <authorList>
            <person name="Lee D.S."/>
            <person name="Han D.M."/>
            <person name="Baek J.H."/>
            <person name="Choi D.G."/>
            <person name="Jeon J.H."/>
            <person name="Jeon C.O."/>
        </authorList>
    </citation>
    <scope>NUCLEOTIDE SEQUENCE [LARGE SCALE GENOMIC DNA]</scope>
    <source>
        <strain evidence="4">GPA1</strain>
    </source>
</reference>
<evidence type="ECO:0000259" key="2">
    <source>
        <dbReference type="Pfam" id="PF13439"/>
    </source>
</evidence>
<evidence type="ECO:0000313" key="3">
    <source>
        <dbReference type="EMBL" id="WZN38835.1"/>
    </source>
</evidence>
<dbReference type="Gene3D" id="3.40.50.2000">
    <property type="entry name" value="Glycogen Phosphorylase B"/>
    <property type="match status" value="2"/>
</dbReference>
<keyword evidence="1 3" id="KW-0808">Transferase</keyword>
<organism evidence="3 4">
    <name type="scientific">Chitinophaga pollutisoli</name>
    <dbReference type="NCBI Taxonomy" id="3133966"/>
    <lineage>
        <taxon>Bacteria</taxon>
        <taxon>Pseudomonadati</taxon>
        <taxon>Bacteroidota</taxon>
        <taxon>Chitinophagia</taxon>
        <taxon>Chitinophagales</taxon>
        <taxon>Chitinophagaceae</taxon>
        <taxon>Chitinophaga</taxon>
    </lineage>
</organism>
<evidence type="ECO:0000313" key="4">
    <source>
        <dbReference type="Proteomes" id="UP001485459"/>
    </source>
</evidence>